<dbReference type="InterPro" id="IPR011006">
    <property type="entry name" value="CheY-like_superfamily"/>
</dbReference>
<feature type="modified residue" description="4-aspartylphosphate" evidence="1">
    <location>
        <position position="56"/>
    </location>
</feature>
<dbReference type="InterPro" id="IPR001789">
    <property type="entry name" value="Sig_transdc_resp-reg_receiver"/>
</dbReference>
<feature type="domain" description="Response regulatory" evidence="2">
    <location>
        <begin position="6"/>
        <end position="116"/>
    </location>
</feature>
<protein>
    <recommendedName>
        <fullName evidence="2">Response regulatory domain-containing protein</fullName>
    </recommendedName>
</protein>
<keyword evidence="4" id="KW-1185">Reference proteome</keyword>
<accession>A0ABN6NVU1</accession>
<reference evidence="3 4" key="1">
    <citation type="journal article" date="2016" name="Microbes Environ.">
        <title>Phylogenetically diverse aerobic anoxygenic phototrophic bacteria isolated from epilithic biofilms in Tama river, Japan.</title>
        <authorList>
            <person name="Hirose S."/>
            <person name="Matsuura K."/>
            <person name="Haruta S."/>
        </authorList>
    </citation>
    <scope>NUCLEOTIDE SEQUENCE [LARGE SCALE GENOMIC DNA]</scope>
    <source>
        <strain evidence="3 4">S08</strain>
    </source>
</reference>
<proteinExistence type="predicted"/>
<dbReference type="SUPFAM" id="SSF52172">
    <property type="entry name" value="CheY-like"/>
    <property type="match status" value="1"/>
</dbReference>
<gene>
    <name evidence="3" type="ORF">Rmf_03940</name>
</gene>
<keyword evidence="1" id="KW-0597">Phosphoprotein</keyword>
<dbReference type="SMART" id="SM00448">
    <property type="entry name" value="REC"/>
    <property type="match status" value="1"/>
</dbReference>
<organism evidence="3 4">
    <name type="scientific">Roseomonas fluvialis</name>
    <dbReference type="NCBI Taxonomy" id="1750527"/>
    <lineage>
        <taxon>Bacteria</taxon>
        <taxon>Pseudomonadati</taxon>
        <taxon>Pseudomonadota</taxon>
        <taxon>Alphaproteobacteria</taxon>
        <taxon>Acetobacterales</taxon>
        <taxon>Roseomonadaceae</taxon>
        <taxon>Roseomonas</taxon>
    </lineage>
</organism>
<name>A0ABN6NVU1_9PROT</name>
<sequence>MLTANRVLILEDEPILAMLLARIVADLGHGVLATVGSVAQALVAVRCVRPDLMIVDKRLRDGSGVAAVQQISLAGFVPHVFVSGETCSVVAPRPGSVTLEKPYVIAELAHAIQTVLSDFPSPSVP</sequence>
<dbReference type="Pfam" id="PF00072">
    <property type="entry name" value="Response_reg"/>
    <property type="match status" value="1"/>
</dbReference>
<dbReference type="Proteomes" id="UP000831327">
    <property type="component" value="Chromosome"/>
</dbReference>
<evidence type="ECO:0000259" key="2">
    <source>
        <dbReference type="PROSITE" id="PS50110"/>
    </source>
</evidence>
<dbReference type="EMBL" id="AP025637">
    <property type="protein sequence ID" value="BDG70465.1"/>
    <property type="molecule type" value="Genomic_DNA"/>
</dbReference>
<dbReference type="Gene3D" id="3.40.50.2300">
    <property type="match status" value="1"/>
</dbReference>
<dbReference type="RefSeq" id="WP_244457795.1">
    <property type="nucleotide sequence ID" value="NZ_AP025637.1"/>
</dbReference>
<evidence type="ECO:0000313" key="3">
    <source>
        <dbReference type="EMBL" id="BDG70465.1"/>
    </source>
</evidence>
<evidence type="ECO:0000313" key="4">
    <source>
        <dbReference type="Proteomes" id="UP000831327"/>
    </source>
</evidence>
<dbReference type="PROSITE" id="PS50110">
    <property type="entry name" value="RESPONSE_REGULATORY"/>
    <property type="match status" value="1"/>
</dbReference>
<evidence type="ECO:0000256" key="1">
    <source>
        <dbReference type="PROSITE-ProRule" id="PRU00169"/>
    </source>
</evidence>